<protein>
    <submittedName>
        <fullName evidence="1">Uncharacterized protein</fullName>
    </submittedName>
</protein>
<evidence type="ECO:0000313" key="2">
    <source>
        <dbReference type="Proteomes" id="UP000314294"/>
    </source>
</evidence>
<accession>A0A4Z2IHG7</accession>
<name>A0A4Z2IHG7_9TELE</name>
<sequence length="66" mass="6964">MFSLAGPSGHLLRTPAVASEHRIVTSKSGLPFKFAFTLPPNLLVSLNTNATWNGFLFGAGSQCCLA</sequence>
<reference evidence="1 2" key="1">
    <citation type="submission" date="2019-03" db="EMBL/GenBank/DDBJ databases">
        <title>First draft genome of Liparis tanakae, snailfish: a comprehensive survey of snailfish specific genes.</title>
        <authorList>
            <person name="Kim W."/>
            <person name="Song I."/>
            <person name="Jeong J.-H."/>
            <person name="Kim D."/>
            <person name="Kim S."/>
            <person name="Ryu S."/>
            <person name="Song J.Y."/>
            <person name="Lee S.K."/>
        </authorList>
    </citation>
    <scope>NUCLEOTIDE SEQUENCE [LARGE SCALE GENOMIC DNA]</scope>
    <source>
        <tissue evidence="1">Muscle</tissue>
    </source>
</reference>
<comment type="caution">
    <text evidence="1">The sequence shown here is derived from an EMBL/GenBank/DDBJ whole genome shotgun (WGS) entry which is preliminary data.</text>
</comment>
<dbReference type="AlphaFoldDB" id="A0A4Z2IHG7"/>
<organism evidence="1 2">
    <name type="scientific">Liparis tanakae</name>
    <name type="common">Tanaka's snailfish</name>
    <dbReference type="NCBI Taxonomy" id="230148"/>
    <lineage>
        <taxon>Eukaryota</taxon>
        <taxon>Metazoa</taxon>
        <taxon>Chordata</taxon>
        <taxon>Craniata</taxon>
        <taxon>Vertebrata</taxon>
        <taxon>Euteleostomi</taxon>
        <taxon>Actinopterygii</taxon>
        <taxon>Neopterygii</taxon>
        <taxon>Teleostei</taxon>
        <taxon>Neoteleostei</taxon>
        <taxon>Acanthomorphata</taxon>
        <taxon>Eupercaria</taxon>
        <taxon>Perciformes</taxon>
        <taxon>Cottioidei</taxon>
        <taxon>Cottales</taxon>
        <taxon>Liparidae</taxon>
        <taxon>Liparis</taxon>
    </lineage>
</organism>
<dbReference type="EMBL" id="SRLO01000086">
    <property type="protein sequence ID" value="TNN77135.1"/>
    <property type="molecule type" value="Genomic_DNA"/>
</dbReference>
<proteinExistence type="predicted"/>
<evidence type="ECO:0000313" key="1">
    <source>
        <dbReference type="EMBL" id="TNN77135.1"/>
    </source>
</evidence>
<dbReference type="Proteomes" id="UP000314294">
    <property type="component" value="Unassembled WGS sequence"/>
</dbReference>
<keyword evidence="2" id="KW-1185">Reference proteome</keyword>
<gene>
    <name evidence="1" type="ORF">EYF80_012604</name>
</gene>